<reference evidence="2 3" key="1">
    <citation type="submission" date="2020-04" db="EMBL/GenBank/DDBJ databases">
        <title>Knoellia sp. isolate from air conditioner.</title>
        <authorList>
            <person name="Chea S."/>
            <person name="Kim D.-U."/>
        </authorList>
    </citation>
    <scope>NUCLEOTIDE SEQUENCE [LARGE SCALE GENOMIC DNA]</scope>
    <source>
        <strain evidence="2 3">DB2414S</strain>
    </source>
</reference>
<dbReference type="InterPro" id="IPR018960">
    <property type="entry name" value="DUF1990"/>
</dbReference>
<accession>A0A849HGY8</accession>
<dbReference type="Pfam" id="PF09348">
    <property type="entry name" value="DUF1990"/>
    <property type="match status" value="1"/>
</dbReference>
<gene>
    <name evidence="2" type="ORF">HJG52_05915</name>
</gene>
<name>A0A849HGY8_9MICO</name>
<evidence type="ECO:0000259" key="1">
    <source>
        <dbReference type="Pfam" id="PF09348"/>
    </source>
</evidence>
<comment type="caution">
    <text evidence="2">The sequence shown here is derived from an EMBL/GenBank/DDBJ whole genome shotgun (WGS) entry which is preliminary data.</text>
</comment>
<sequence>MRLADLAQKDFTYTPRGLTLDGPLPPGFHHLEVRRRIGRGDAAYRSASEAVMTFGAQRGCGLRPRATAGRAAPGVDLLSRLLVVPVPCRVVWAVEEADRTGFGYGTLEGHVESGEEGFLVEREGEDVYAVIRAYSVPTHPIARLGGPVTSQLQRLAALGYIAALRRSAS</sequence>
<dbReference type="InterPro" id="IPR014457">
    <property type="entry name" value="UCP010260"/>
</dbReference>
<protein>
    <submittedName>
        <fullName evidence="2">DUF1990 domain-containing protein</fullName>
    </submittedName>
</protein>
<dbReference type="AlphaFoldDB" id="A0A849HGY8"/>
<dbReference type="EMBL" id="JABEPQ010000001">
    <property type="protein sequence ID" value="NNM45541.1"/>
    <property type="molecule type" value="Genomic_DNA"/>
</dbReference>
<keyword evidence="3" id="KW-1185">Reference proteome</keyword>
<dbReference type="RefSeq" id="WP_171242548.1">
    <property type="nucleotide sequence ID" value="NZ_JABEPQ010000001.1"/>
</dbReference>
<dbReference type="Proteomes" id="UP000588586">
    <property type="component" value="Unassembled WGS sequence"/>
</dbReference>
<organism evidence="2 3">
    <name type="scientific">Knoellia koreensis</name>
    <dbReference type="NCBI Taxonomy" id="2730921"/>
    <lineage>
        <taxon>Bacteria</taxon>
        <taxon>Bacillati</taxon>
        <taxon>Actinomycetota</taxon>
        <taxon>Actinomycetes</taxon>
        <taxon>Micrococcales</taxon>
        <taxon>Intrasporangiaceae</taxon>
        <taxon>Knoellia</taxon>
    </lineage>
</organism>
<proteinExistence type="predicted"/>
<evidence type="ECO:0000313" key="2">
    <source>
        <dbReference type="EMBL" id="NNM45541.1"/>
    </source>
</evidence>
<dbReference type="PANTHER" id="PTHR34202:SF1">
    <property type="entry name" value="UPF0548 PROTEIN"/>
    <property type="match status" value="1"/>
</dbReference>
<dbReference type="PIRSF" id="PIRSF010260">
    <property type="entry name" value="UCP010260"/>
    <property type="match status" value="1"/>
</dbReference>
<dbReference type="PANTHER" id="PTHR34202">
    <property type="entry name" value="UPF0548 PROTEIN"/>
    <property type="match status" value="1"/>
</dbReference>
<evidence type="ECO:0000313" key="3">
    <source>
        <dbReference type="Proteomes" id="UP000588586"/>
    </source>
</evidence>
<feature type="domain" description="DUF1990" evidence="1">
    <location>
        <begin position="12"/>
        <end position="162"/>
    </location>
</feature>